<gene>
    <name evidence="7" type="primary">livF</name>
    <name evidence="7" type="ORF">FAK_07640</name>
</gene>
<evidence type="ECO:0000313" key="8">
    <source>
        <dbReference type="Proteomes" id="UP001366166"/>
    </source>
</evidence>
<dbReference type="GO" id="GO:0016887">
    <property type="term" value="F:ATP hydrolysis activity"/>
    <property type="evidence" value="ECO:0007669"/>
    <property type="project" value="InterPro"/>
</dbReference>
<dbReference type="Proteomes" id="UP001366166">
    <property type="component" value="Chromosome"/>
</dbReference>
<proteinExistence type="inferred from homology"/>
<evidence type="ECO:0000256" key="4">
    <source>
        <dbReference type="ARBA" id="ARBA00022840"/>
    </source>
</evidence>
<evidence type="ECO:0000313" key="7">
    <source>
        <dbReference type="EMBL" id="BEQ13698.1"/>
    </source>
</evidence>
<dbReference type="PANTHER" id="PTHR43820:SF4">
    <property type="entry name" value="HIGH-AFFINITY BRANCHED-CHAIN AMINO ACID TRANSPORT ATP-BINDING PROTEIN LIVF"/>
    <property type="match status" value="1"/>
</dbReference>
<dbReference type="GO" id="GO:0005524">
    <property type="term" value="F:ATP binding"/>
    <property type="evidence" value="ECO:0007669"/>
    <property type="project" value="UniProtKB-KW"/>
</dbReference>
<dbReference type="PROSITE" id="PS50893">
    <property type="entry name" value="ABC_TRANSPORTER_2"/>
    <property type="match status" value="1"/>
</dbReference>
<evidence type="ECO:0000256" key="3">
    <source>
        <dbReference type="ARBA" id="ARBA00022741"/>
    </source>
</evidence>
<dbReference type="Pfam" id="PF00005">
    <property type="entry name" value="ABC_tran"/>
    <property type="match status" value="1"/>
</dbReference>
<dbReference type="InterPro" id="IPR027417">
    <property type="entry name" value="P-loop_NTPase"/>
</dbReference>
<keyword evidence="2" id="KW-0813">Transport</keyword>
<dbReference type="GO" id="GO:0015807">
    <property type="term" value="P:L-amino acid transport"/>
    <property type="evidence" value="ECO:0007669"/>
    <property type="project" value="TreeGrafter"/>
</dbReference>
<dbReference type="SUPFAM" id="SSF52540">
    <property type="entry name" value="P-loop containing nucleoside triphosphate hydrolases"/>
    <property type="match status" value="1"/>
</dbReference>
<dbReference type="CDD" id="cd03224">
    <property type="entry name" value="ABC_TM1139_LivF_branched"/>
    <property type="match status" value="1"/>
</dbReference>
<keyword evidence="5" id="KW-0029">Amino-acid transport</keyword>
<dbReference type="GO" id="GO:0015658">
    <property type="term" value="F:branched-chain amino acid transmembrane transporter activity"/>
    <property type="evidence" value="ECO:0007669"/>
    <property type="project" value="TreeGrafter"/>
</dbReference>
<dbReference type="AlphaFoldDB" id="A0AAU9E982"/>
<dbReference type="InterPro" id="IPR017871">
    <property type="entry name" value="ABC_transporter-like_CS"/>
</dbReference>
<dbReference type="InterPro" id="IPR003593">
    <property type="entry name" value="AAA+_ATPase"/>
</dbReference>
<dbReference type="EMBL" id="AP028679">
    <property type="protein sequence ID" value="BEQ13698.1"/>
    <property type="molecule type" value="Genomic_DNA"/>
</dbReference>
<dbReference type="InterPro" id="IPR003439">
    <property type="entry name" value="ABC_transporter-like_ATP-bd"/>
</dbReference>
<evidence type="ECO:0000256" key="2">
    <source>
        <dbReference type="ARBA" id="ARBA00022448"/>
    </source>
</evidence>
<dbReference type="SMART" id="SM00382">
    <property type="entry name" value="AAA"/>
    <property type="match status" value="1"/>
</dbReference>
<accession>A0AAU9E982</accession>
<dbReference type="PROSITE" id="PS00211">
    <property type="entry name" value="ABC_TRANSPORTER_1"/>
    <property type="match status" value="1"/>
</dbReference>
<protein>
    <submittedName>
        <fullName evidence="7">ABC transporter ATP-binding protein</fullName>
    </submittedName>
</protein>
<dbReference type="Gene3D" id="3.40.50.300">
    <property type="entry name" value="P-loop containing nucleotide triphosphate hydrolases"/>
    <property type="match status" value="1"/>
</dbReference>
<name>A0AAU9E982_9BACT</name>
<keyword evidence="3" id="KW-0547">Nucleotide-binding</keyword>
<organism evidence="7 8">
    <name type="scientific">Desulfoferula mesophila</name>
    <dbReference type="NCBI Taxonomy" id="3058419"/>
    <lineage>
        <taxon>Bacteria</taxon>
        <taxon>Pseudomonadati</taxon>
        <taxon>Thermodesulfobacteriota</taxon>
        <taxon>Desulfarculia</taxon>
        <taxon>Desulfarculales</taxon>
        <taxon>Desulfarculaceae</taxon>
        <taxon>Desulfoferula</taxon>
    </lineage>
</organism>
<comment type="similarity">
    <text evidence="1">Belongs to the ABC transporter superfamily.</text>
</comment>
<evidence type="ECO:0000256" key="5">
    <source>
        <dbReference type="ARBA" id="ARBA00022970"/>
    </source>
</evidence>
<dbReference type="InterPro" id="IPR052156">
    <property type="entry name" value="BCAA_Transport_ATP-bd_LivF"/>
</dbReference>
<sequence length="253" mass="27165">MLRVESISFAYGRQPALREVSLKVQPGEVVSLLGMNGAGKTTLLGVISGMLRPKGGRVTFENRQISGLAPSAVVEAGVVQVPEGRQLFGPLSVRENLELGSYVRLRKRQHKEVARDLERSLALFPVLAQRLEQPAGTLSGGEQQMLAMARGLMARPRLLLLDEPSLGLAPKVAAEILGVVRDLPAQGCSVLLVEQNALGALSVSQRGYIITGGRIRQSGSPQEILADELLREAFLGPRRAFGGVKDKKAEETS</sequence>
<evidence type="ECO:0000259" key="6">
    <source>
        <dbReference type="PROSITE" id="PS50893"/>
    </source>
</evidence>
<dbReference type="KEGG" id="dmp:FAK_07640"/>
<feature type="domain" description="ABC transporter" evidence="6">
    <location>
        <begin position="2"/>
        <end position="237"/>
    </location>
</feature>
<keyword evidence="8" id="KW-1185">Reference proteome</keyword>
<evidence type="ECO:0000256" key="1">
    <source>
        <dbReference type="ARBA" id="ARBA00005417"/>
    </source>
</evidence>
<dbReference type="PANTHER" id="PTHR43820">
    <property type="entry name" value="HIGH-AFFINITY BRANCHED-CHAIN AMINO ACID TRANSPORT ATP-BINDING PROTEIN LIVF"/>
    <property type="match status" value="1"/>
</dbReference>
<reference evidence="8" key="1">
    <citation type="journal article" date="2023" name="Arch. Microbiol.">
        <title>Desulfoferula mesophilus gen. nov. sp. nov., a mesophilic sulfate-reducing bacterium isolated from a brackish lake sediment.</title>
        <authorList>
            <person name="Watanabe T."/>
            <person name="Yabe T."/>
            <person name="Tsuji J.M."/>
            <person name="Fukui M."/>
        </authorList>
    </citation>
    <scope>NUCLEOTIDE SEQUENCE [LARGE SCALE GENOMIC DNA]</scope>
    <source>
        <strain evidence="8">12FAK</strain>
    </source>
</reference>
<keyword evidence="4 7" id="KW-0067">ATP-binding</keyword>